<reference evidence="1" key="2">
    <citation type="journal article" date="2015" name="Fish Shellfish Immunol.">
        <title>Early steps in the European eel (Anguilla anguilla)-Vibrio vulnificus interaction in the gills: Role of the RtxA13 toxin.</title>
        <authorList>
            <person name="Callol A."/>
            <person name="Pajuelo D."/>
            <person name="Ebbesson L."/>
            <person name="Teles M."/>
            <person name="MacKenzie S."/>
            <person name="Amaro C."/>
        </authorList>
    </citation>
    <scope>NUCLEOTIDE SEQUENCE</scope>
</reference>
<protein>
    <submittedName>
        <fullName evidence="1">Uncharacterized protein</fullName>
    </submittedName>
</protein>
<dbReference type="AlphaFoldDB" id="A0A0E9S8W5"/>
<sequence length="18" mass="2225">MRSKLSIQVYKFHNDNMI</sequence>
<evidence type="ECO:0000313" key="1">
    <source>
        <dbReference type="EMBL" id="JAH37667.1"/>
    </source>
</evidence>
<accession>A0A0E9S8W5</accession>
<organism evidence="1">
    <name type="scientific">Anguilla anguilla</name>
    <name type="common">European freshwater eel</name>
    <name type="synonym">Muraena anguilla</name>
    <dbReference type="NCBI Taxonomy" id="7936"/>
    <lineage>
        <taxon>Eukaryota</taxon>
        <taxon>Metazoa</taxon>
        <taxon>Chordata</taxon>
        <taxon>Craniata</taxon>
        <taxon>Vertebrata</taxon>
        <taxon>Euteleostomi</taxon>
        <taxon>Actinopterygii</taxon>
        <taxon>Neopterygii</taxon>
        <taxon>Teleostei</taxon>
        <taxon>Anguilliformes</taxon>
        <taxon>Anguillidae</taxon>
        <taxon>Anguilla</taxon>
    </lineage>
</organism>
<reference evidence="1" key="1">
    <citation type="submission" date="2014-11" db="EMBL/GenBank/DDBJ databases">
        <authorList>
            <person name="Amaro Gonzalez C."/>
        </authorList>
    </citation>
    <scope>NUCLEOTIDE SEQUENCE</scope>
</reference>
<dbReference type="EMBL" id="GBXM01070910">
    <property type="protein sequence ID" value="JAH37667.1"/>
    <property type="molecule type" value="Transcribed_RNA"/>
</dbReference>
<proteinExistence type="predicted"/>
<name>A0A0E9S8W5_ANGAN</name>